<keyword evidence="2" id="KW-1185">Reference proteome</keyword>
<dbReference type="Proteomes" id="UP000198542">
    <property type="component" value="Unassembled WGS sequence"/>
</dbReference>
<gene>
    <name evidence="1" type="ORF">SAMN04490187_2993</name>
</gene>
<sequence>MPDNCIDRVLADLRNCTTQCARGMIIPFERLWREHLRIAKPEAAIVAT</sequence>
<proteinExistence type="predicted"/>
<reference evidence="2" key="1">
    <citation type="submission" date="2016-10" db="EMBL/GenBank/DDBJ databases">
        <authorList>
            <person name="Varghese N."/>
            <person name="Submissions S."/>
        </authorList>
    </citation>
    <scope>NUCLEOTIDE SEQUENCE [LARGE SCALE GENOMIC DNA]</scope>
    <source>
        <strain evidence="2">BS3660</strain>
    </source>
</reference>
<dbReference type="EMBL" id="FNTC01000002">
    <property type="protein sequence ID" value="SEC05519.1"/>
    <property type="molecule type" value="Genomic_DNA"/>
</dbReference>
<name>A0A1H4PDN2_PSEJE</name>
<accession>A0A1H4PDN2</accession>
<dbReference type="AlphaFoldDB" id="A0A1H4PDN2"/>
<organism evidence="1 2">
    <name type="scientific">Pseudomonas jessenii</name>
    <dbReference type="NCBI Taxonomy" id="77298"/>
    <lineage>
        <taxon>Bacteria</taxon>
        <taxon>Pseudomonadati</taxon>
        <taxon>Pseudomonadota</taxon>
        <taxon>Gammaproteobacteria</taxon>
        <taxon>Pseudomonadales</taxon>
        <taxon>Pseudomonadaceae</taxon>
        <taxon>Pseudomonas</taxon>
    </lineage>
</organism>
<evidence type="ECO:0000313" key="1">
    <source>
        <dbReference type="EMBL" id="SEC05519.1"/>
    </source>
</evidence>
<evidence type="ECO:0000313" key="2">
    <source>
        <dbReference type="Proteomes" id="UP000198542"/>
    </source>
</evidence>
<protein>
    <submittedName>
        <fullName evidence="1">Uncharacterized protein</fullName>
    </submittedName>
</protein>
<dbReference type="RefSeq" id="WP_159439176.1">
    <property type="nucleotide sequence ID" value="NZ_FNTC01000002.1"/>
</dbReference>